<reference evidence="4 5" key="2">
    <citation type="journal article" date="2012" name="J. Bacteriol.">
        <title>Complete genome sequences of Desulfosporosinus orientis DSM765T, Desulfosporosinus youngiae DSM17734T, Desulfosporosinus meridiei DSM13257T, and Desulfosporosinus acidiphilus DSM22704T.</title>
        <authorList>
            <person name="Pester M."/>
            <person name="Brambilla E."/>
            <person name="Alazard D."/>
            <person name="Rattei T."/>
            <person name="Weinmaier T."/>
            <person name="Han J."/>
            <person name="Lucas S."/>
            <person name="Lapidus A."/>
            <person name="Cheng J.F."/>
            <person name="Goodwin L."/>
            <person name="Pitluck S."/>
            <person name="Peters L."/>
            <person name="Ovchinnikova G."/>
            <person name="Teshima H."/>
            <person name="Detter J.C."/>
            <person name="Han C.S."/>
            <person name="Tapia R."/>
            <person name="Land M.L."/>
            <person name="Hauser L."/>
            <person name="Kyrpides N.C."/>
            <person name="Ivanova N.N."/>
            <person name="Pagani I."/>
            <person name="Huntmann M."/>
            <person name="Wei C.L."/>
            <person name="Davenport K.W."/>
            <person name="Daligault H."/>
            <person name="Chain P.S."/>
            <person name="Chen A."/>
            <person name="Mavromatis K."/>
            <person name="Markowitz V."/>
            <person name="Szeto E."/>
            <person name="Mikhailova N."/>
            <person name="Pati A."/>
            <person name="Wagner M."/>
            <person name="Woyke T."/>
            <person name="Ollivier B."/>
            <person name="Klenk H.P."/>
            <person name="Spring S."/>
            <person name="Loy A."/>
        </authorList>
    </citation>
    <scope>NUCLEOTIDE SEQUENCE [LARGE SCALE GENOMIC DNA]</scope>
    <source>
        <strain evidence="5">ATCC 19365 / DSM 765 / NCIMB 8382 / VKM B-1628</strain>
    </source>
</reference>
<sequence length="311" mass="33828">MRNEQKRGLQGVGAILGAGTGYALMSILVKEAFRLGLDPFQVIALQSWIASIILLIYAACFAREIFKVSLQTLWLLTFQGLVGVLGTSLLYAYSLKFLSVSVAILLLYLYPALVLAAGVIIWHKRVNRQEMAAFLLTFAGTTLASGILSGVNAVALIGIVLGLTAAMAYASFNIAGEFVLAKVSPLAAMCFTQWVCGIALLVIMNNKILNIPWQNIQTWKIGFLLATVASIIPFYLILFGIKRLGANQASILSTFELPMTFILAAIFLNEFPSGDQLAGGGLVLVGILLLNWRSKSEQRNEEEALYQERSD</sequence>
<dbReference type="Proteomes" id="UP000006346">
    <property type="component" value="Chromosome"/>
</dbReference>
<evidence type="ECO:0000256" key="2">
    <source>
        <dbReference type="SAM" id="Phobius"/>
    </source>
</evidence>
<feature type="domain" description="EamA" evidence="3">
    <location>
        <begin position="157"/>
        <end position="291"/>
    </location>
</feature>
<feature type="transmembrane region" description="Helical" evidence="2">
    <location>
        <begin position="154"/>
        <end position="174"/>
    </location>
</feature>
<organism evidence="4 5">
    <name type="scientific">Desulfosporosinus orientis (strain ATCC 19365 / DSM 765 / NCIMB 8382 / VKM B-1628 / Singapore I)</name>
    <name type="common">Desulfotomaculum orientis</name>
    <dbReference type="NCBI Taxonomy" id="768706"/>
    <lineage>
        <taxon>Bacteria</taxon>
        <taxon>Bacillati</taxon>
        <taxon>Bacillota</taxon>
        <taxon>Clostridia</taxon>
        <taxon>Eubacteriales</taxon>
        <taxon>Desulfitobacteriaceae</taxon>
        <taxon>Desulfosporosinus</taxon>
    </lineage>
</organism>
<feature type="transmembrane region" description="Helical" evidence="2">
    <location>
        <begin position="73"/>
        <end position="94"/>
    </location>
</feature>
<evidence type="ECO:0000313" key="4">
    <source>
        <dbReference type="EMBL" id="AET66345.1"/>
    </source>
</evidence>
<dbReference type="OrthoDB" id="2896277at2"/>
<proteinExistence type="inferred from homology"/>
<dbReference type="KEGG" id="dor:Desor_0652"/>
<feature type="transmembrane region" description="Helical" evidence="2">
    <location>
        <begin position="41"/>
        <end position="61"/>
    </location>
</feature>
<accession>G7W5B7</accession>
<feature type="transmembrane region" description="Helical" evidence="2">
    <location>
        <begin position="216"/>
        <end position="238"/>
    </location>
</feature>
<feature type="transmembrane region" description="Helical" evidence="2">
    <location>
        <begin position="100"/>
        <end position="122"/>
    </location>
</feature>
<keyword evidence="2" id="KW-1133">Transmembrane helix</keyword>
<evidence type="ECO:0000313" key="5">
    <source>
        <dbReference type="Proteomes" id="UP000006346"/>
    </source>
</evidence>
<feature type="transmembrane region" description="Helical" evidence="2">
    <location>
        <begin position="274"/>
        <end position="292"/>
    </location>
</feature>
<dbReference type="RefSeq" id="WP_014183170.1">
    <property type="nucleotide sequence ID" value="NC_016584.1"/>
</dbReference>
<evidence type="ECO:0000259" key="3">
    <source>
        <dbReference type="Pfam" id="PF00892"/>
    </source>
</evidence>
<dbReference type="SUPFAM" id="SSF103481">
    <property type="entry name" value="Multidrug resistance efflux transporter EmrE"/>
    <property type="match status" value="2"/>
</dbReference>
<reference evidence="5" key="1">
    <citation type="submission" date="2011-11" db="EMBL/GenBank/DDBJ databases">
        <title>Complete sequence of Desulfosporosinus orientis DSM 765.</title>
        <authorList>
            <person name="Lucas S."/>
            <person name="Han J."/>
            <person name="Lapidus A."/>
            <person name="Cheng J.-F."/>
            <person name="Goodwin L."/>
            <person name="Pitluck S."/>
            <person name="Peters L."/>
            <person name="Ovchinnikova G."/>
            <person name="Teshima H."/>
            <person name="Detter J.C."/>
            <person name="Han C."/>
            <person name="Tapia R."/>
            <person name="Land M."/>
            <person name="Hauser L."/>
            <person name="Kyrpides N."/>
            <person name="Ivanova N."/>
            <person name="Pagani I."/>
            <person name="Pester M."/>
            <person name="Spring S."/>
            <person name="Ollivier B."/>
            <person name="Rattei T."/>
            <person name="Klenk H.-P."/>
            <person name="Wagner M."/>
            <person name="Loy A."/>
            <person name="Woyke T."/>
        </authorList>
    </citation>
    <scope>NUCLEOTIDE SEQUENCE [LARGE SCALE GENOMIC DNA]</scope>
    <source>
        <strain evidence="5">ATCC 19365 / DSM 765 / NCIMB 8382 / VKM B-1628</strain>
    </source>
</reference>
<evidence type="ECO:0000256" key="1">
    <source>
        <dbReference type="ARBA" id="ARBA00007362"/>
    </source>
</evidence>
<feature type="transmembrane region" description="Helical" evidence="2">
    <location>
        <begin position="186"/>
        <end position="204"/>
    </location>
</feature>
<keyword evidence="2" id="KW-0812">Transmembrane</keyword>
<dbReference type="eggNOG" id="COG0697">
    <property type="taxonomic scope" value="Bacteria"/>
</dbReference>
<dbReference type="STRING" id="768706.Desor_0652"/>
<feature type="domain" description="EamA" evidence="3">
    <location>
        <begin position="11"/>
        <end position="145"/>
    </location>
</feature>
<dbReference type="InterPro" id="IPR037185">
    <property type="entry name" value="EmrE-like"/>
</dbReference>
<dbReference type="InterPro" id="IPR000620">
    <property type="entry name" value="EamA_dom"/>
</dbReference>
<gene>
    <name evidence="4" type="ordered locus">Desor_0652</name>
</gene>
<keyword evidence="5" id="KW-1185">Reference proteome</keyword>
<dbReference type="EMBL" id="CP003108">
    <property type="protein sequence ID" value="AET66345.1"/>
    <property type="molecule type" value="Genomic_DNA"/>
</dbReference>
<feature type="transmembrane region" description="Helical" evidence="2">
    <location>
        <begin position="250"/>
        <end position="268"/>
    </location>
</feature>
<dbReference type="GO" id="GO:0016020">
    <property type="term" value="C:membrane"/>
    <property type="evidence" value="ECO:0007669"/>
    <property type="project" value="InterPro"/>
</dbReference>
<dbReference type="PANTHER" id="PTHR22911:SF137">
    <property type="entry name" value="SOLUTE CARRIER FAMILY 35 MEMBER G2-RELATED"/>
    <property type="match status" value="1"/>
</dbReference>
<dbReference type="PATRIC" id="fig|768706.3.peg.618"/>
<keyword evidence="2" id="KW-0472">Membrane</keyword>
<feature type="transmembrane region" description="Helical" evidence="2">
    <location>
        <begin position="131"/>
        <end position="148"/>
    </location>
</feature>
<name>G7W5B7_DESOD</name>
<protein>
    <submittedName>
        <fullName evidence="4">DMT(Drug/metabolite transporter) superfamily permease</fullName>
    </submittedName>
</protein>
<dbReference type="AlphaFoldDB" id="G7W5B7"/>
<comment type="similarity">
    <text evidence="1">Belongs to the EamA transporter family.</text>
</comment>
<dbReference type="PANTHER" id="PTHR22911">
    <property type="entry name" value="ACYL-MALONYL CONDENSING ENZYME-RELATED"/>
    <property type="match status" value="1"/>
</dbReference>
<dbReference type="Pfam" id="PF00892">
    <property type="entry name" value="EamA"/>
    <property type="match status" value="2"/>
</dbReference>
<feature type="transmembrane region" description="Helical" evidence="2">
    <location>
        <begin position="12"/>
        <end position="29"/>
    </location>
</feature>
<dbReference type="HOGENOM" id="CLU_033863_9_3_9"/>